<protein>
    <submittedName>
        <fullName evidence="14">Multicomponent Na+:H+ antiporter subunit A</fullName>
    </submittedName>
</protein>
<evidence type="ECO:0000256" key="6">
    <source>
        <dbReference type="ARBA" id="ARBA00023136"/>
    </source>
</evidence>
<feature type="transmembrane region" description="Helical" evidence="9">
    <location>
        <begin position="614"/>
        <end position="631"/>
    </location>
</feature>
<dbReference type="AlphaFoldDB" id="A0A931E4M0"/>
<feature type="transmembrane region" description="Helical" evidence="9">
    <location>
        <begin position="915"/>
        <end position="939"/>
    </location>
</feature>
<evidence type="ECO:0000259" key="11">
    <source>
        <dbReference type="Pfam" id="PF04039"/>
    </source>
</evidence>
<dbReference type="Pfam" id="PF13244">
    <property type="entry name" value="MbhD"/>
    <property type="match status" value="1"/>
</dbReference>
<feature type="transmembrane region" description="Helical" evidence="9">
    <location>
        <begin position="467"/>
        <end position="488"/>
    </location>
</feature>
<sequence>MLVLLFALIAATAAAPFLMRSIGRPAFGLLALVPLGGFLWLTREFISGTFANGGEIRASIPWMPPIHLNLDFRLDALAGLFGLIVLGIGALVLFYCWGYFDSNPRRLALFASQLTMFATVMYGLVIADNFLLMYVFWEITSLLSYLLVNYYGERASSRRAATQALLVTTFGGLAMLVGIVLFGTSTGIWKLSEISQFSTLESTMPMQVAIVLILLGALSKSAQAPFHFWLPGAMAAPTPVSAYLHSAAMVKAGIYLVARLAPDFHTVSSWHLVVIPVGIFTMLLGGWMALKEYDLKLILAYGTVSQLGFIIAVIGVGSREAMMAGLALTFSHSLFKAALFMIVGAIDHTLGTRDIRELSGLGRSSPFVATLAIISAASMAGIPPLWGFVAKEAALEATLHEELLVGMPRNLMMVGFVVGSILTMAYALYFLYGAFSTKEGFVGVIDNHPENRGEKIVKEANLHTRDLTLWASPTVLTVLTTVFGLWPAPLSHAFTEFLNVRFPGMEAHELKLWHGITVPLILTVVIIAVGALMHWQRELVAKAQFERPALGDADELWDNILRTLRTLSLRLTASTQRGSVTINLAVIFAVLMVVPLAGLILGQSNTVRMILWDSPWQGAAAIIIMLAAIAATRQRNRLSMVAMVGMAGYCLAMIFALHGAPDLALTQILVETIVMVVFMLVLRRLPTEIEPRKDADNRLRAWLSVGVGVSVVVVAMVAISARTTKPISTAMPQLAYDIGHGRNTVNVLLVDLRAADTLGEISVLVIAATGIASLIYRTRSFDRRSRRPTLASTNPRWLASGVADEKEQNRSIMVDVVTRILFPSIMLLSMYFFFSGHNAPGGGFAGGLVAGLALTLRYLAGGRQELEEVLPIAPASLLGFGLLTSGVTAIVPMFLGYPPLTTGYVEPTLPLIGEVAIPSALAFDAGVYLIVVGLIMHILNAMGAQLDLEEDQRKARARDRARAMQVKNEERQRINAEKKRAREAARAQARSEKAHREKARSDSAGSGKTKAEKLSELATAGVGSDVAPTASWKVTLPRESTISKREGGER</sequence>
<feature type="transmembrane region" description="Helical" evidence="9">
    <location>
        <begin position="202"/>
        <end position="219"/>
    </location>
</feature>
<name>A0A931E4M0_9CORY</name>
<evidence type="ECO:0000256" key="8">
    <source>
        <dbReference type="SAM" id="MobiDB-lite"/>
    </source>
</evidence>
<dbReference type="InterPro" id="IPR001750">
    <property type="entry name" value="ND/Mrp_TM"/>
</dbReference>
<dbReference type="Pfam" id="PF04039">
    <property type="entry name" value="MnhB"/>
    <property type="match status" value="1"/>
</dbReference>
<feature type="domain" description="MrpA C-terminal/MbhD" evidence="12">
    <location>
        <begin position="622"/>
        <end position="686"/>
    </location>
</feature>
<evidence type="ECO:0000256" key="4">
    <source>
        <dbReference type="ARBA" id="ARBA00022692"/>
    </source>
</evidence>
<feature type="transmembrane region" description="Helical" evidence="9">
    <location>
        <begin position="367"/>
        <end position="390"/>
    </location>
</feature>
<dbReference type="InterPro" id="IPR025383">
    <property type="entry name" value="MrpA_C/MbhD"/>
</dbReference>
<feature type="compositionally biased region" description="Basic and acidic residues" evidence="8">
    <location>
        <begin position="1041"/>
        <end position="1050"/>
    </location>
</feature>
<keyword evidence="5 9" id="KW-1133">Transmembrane helix</keyword>
<keyword evidence="6 9" id="KW-0472">Membrane</keyword>
<keyword evidence="15" id="KW-1185">Reference proteome</keyword>
<keyword evidence="2" id="KW-0813">Transport</keyword>
<feature type="transmembrane region" description="Helical" evidence="9">
    <location>
        <begin position="638"/>
        <end position="657"/>
    </location>
</feature>
<evidence type="ECO:0000313" key="14">
    <source>
        <dbReference type="EMBL" id="MBG6122373.1"/>
    </source>
</evidence>
<dbReference type="InterPro" id="IPR046806">
    <property type="entry name" value="MrpA_C/MbhE"/>
</dbReference>
<dbReference type="PANTHER" id="PTHR43373">
    <property type="entry name" value="NA(+)/H(+) ANTIPORTER SUBUNIT"/>
    <property type="match status" value="1"/>
</dbReference>
<dbReference type="RefSeq" id="WP_196824777.1">
    <property type="nucleotide sequence ID" value="NZ_CP046980.1"/>
</dbReference>
<evidence type="ECO:0000256" key="3">
    <source>
        <dbReference type="ARBA" id="ARBA00022475"/>
    </source>
</evidence>
<feature type="transmembrane region" description="Helical" evidence="9">
    <location>
        <begin position="131"/>
        <end position="152"/>
    </location>
</feature>
<feature type="transmembrane region" description="Helical" evidence="9">
    <location>
        <begin position="77"/>
        <end position="100"/>
    </location>
</feature>
<dbReference type="Gene3D" id="1.20.120.1200">
    <property type="entry name" value="NADH-ubiquinone/plastoquinone oxidoreductase chain 6, subunit NuoJ"/>
    <property type="match status" value="1"/>
</dbReference>
<evidence type="ECO:0000259" key="13">
    <source>
        <dbReference type="Pfam" id="PF20501"/>
    </source>
</evidence>
<feature type="transmembrane region" description="Helical" evidence="9">
    <location>
        <begin position="322"/>
        <end position="346"/>
    </location>
</feature>
<keyword evidence="3" id="KW-1003">Cell membrane</keyword>
<dbReference type="Pfam" id="PF00361">
    <property type="entry name" value="Proton_antipo_M"/>
    <property type="match status" value="1"/>
</dbReference>
<dbReference type="NCBIfam" id="NF009284">
    <property type="entry name" value="PRK12644.1"/>
    <property type="match status" value="1"/>
</dbReference>
<gene>
    <name evidence="14" type="ORF">IW254_001342</name>
</gene>
<dbReference type="InterPro" id="IPR050616">
    <property type="entry name" value="CPA3_Na-H_Antiporter_A"/>
</dbReference>
<evidence type="ECO:0000256" key="2">
    <source>
        <dbReference type="ARBA" id="ARBA00022448"/>
    </source>
</evidence>
<evidence type="ECO:0000256" key="9">
    <source>
        <dbReference type="SAM" id="Phobius"/>
    </source>
</evidence>
<evidence type="ECO:0000259" key="12">
    <source>
        <dbReference type="Pfam" id="PF13244"/>
    </source>
</evidence>
<feature type="domain" description="MrpA C-terminal/MbhE" evidence="13">
    <location>
        <begin position="702"/>
        <end position="780"/>
    </location>
</feature>
<feature type="domain" description="Na+/H+ antiporter MnhB subunit-related protein" evidence="11">
    <location>
        <begin position="814"/>
        <end position="936"/>
    </location>
</feature>
<evidence type="ECO:0000256" key="7">
    <source>
        <dbReference type="RuleBase" id="RU000320"/>
    </source>
</evidence>
<dbReference type="InterPro" id="IPR042106">
    <property type="entry name" value="Nuo/plastoQ_OxRdtase_6_NuoJ"/>
</dbReference>
<feature type="transmembrane region" description="Helical" evidence="9">
    <location>
        <begin position="872"/>
        <end position="895"/>
    </location>
</feature>
<feature type="transmembrane region" description="Helical" evidence="9">
    <location>
        <begin position="816"/>
        <end position="834"/>
    </location>
</feature>
<dbReference type="PRINTS" id="PR01434">
    <property type="entry name" value="NADHDHGNASE5"/>
</dbReference>
<dbReference type="PANTHER" id="PTHR43373:SF1">
    <property type="entry name" value="NA(+)_H(+) ANTIPORTER SUBUNIT A"/>
    <property type="match status" value="1"/>
</dbReference>
<accession>A0A931E4M0</accession>
<feature type="transmembrane region" description="Helical" evidence="9">
    <location>
        <begin position="297"/>
        <end position="316"/>
    </location>
</feature>
<feature type="transmembrane region" description="Helical" evidence="9">
    <location>
        <begin position="702"/>
        <end position="721"/>
    </location>
</feature>
<dbReference type="Proteomes" id="UP000658613">
    <property type="component" value="Unassembled WGS sequence"/>
</dbReference>
<evidence type="ECO:0000256" key="5">
    <source>
        <dbReference type="ARBA" id="ARBA00022989"/>
    </source>
</evidence>
<keyword evidence="4 7" id="KW-0812">Transmembrane</keyword>
<evidence type="ECO:0000256" key="1">
    <source>
        <dbReference type="ARBA" id="ARBA00004651"/>
    </source>
</evidence>
<feature type="domain" description="NADH:quinone oxidoreductase/Mrp antiporter transmembrane" evidence="10">
    <location>
        <begin position="127"/>
        <end position="405"/>
    </location>
</feature>
<evidence type="ECO:0000259" key="10">
    <source>
        <dbReference type="Pfam" id="PF00361"/>
    </source>
</evidence>
<comment type="subcellular location">
    <subcellularLocation>
        <location evidence="1">Cell membrane</location>
        <topology evidence="1">Multi-pass membrane protein</topology>
    </subcellularLocation>
    <subcellularLocation>
        <location evidence="7">Membrane</location>
        <topology evidence="7">Multi-pass membrane protein</topology>
    </subcellularLocation>
</comment>
<evidence type="ECO:0000313" key="15">
    <source>
        <dbReference type="Proteomes" id="UP000658613"/>
    </source>
</evidence>
<feature type="compositionally biased region" description="Basic and acidic residues" evidence="8">
    <location>
        <begin position="957"/>
        <end position="1001"/>
    </location>
</feature>
<dbReference type="EMBL" id="JADOUE010000001">
    <property type="protein sequence ID" value="MBG6122373.1"/>
    <property type="molecule type" value="Genomic_DNA"/>
</dbReference>
<feature type="transmembrane region" description="Helical" evidence="9">
    <location>
        <begin position="512"/>
        <end position="535"/>
    </location>
</feature>
<feature type="region of interest" description="Disordered" evidence="8">
    <location>
        <begin position="957"/>
        <end position="1050"/>
    </location>
</feature>
<feature type="transmembrane region" description="Helical" evidence="9">
    <location>
        <begin position="840"/>
        <end position="860"/>
    </location>
</feature>
<organism evidence="14 15">
    <name type="scientific">Corynebacterium aquatimens</name>
    <dbReference type="NCBI Taxonomy" id="1190508"/>
    <lineage>
        <taxon>Bacteria</taxon>
        <taxon>Bacillati</taxon>
        <taxon>Actinomycetota</taxon>
        <taxon>Actinomycetes</taxon>
        <taxon>Mycobacteriales</taxon>
        <taxon>Corynebacteriaceae</taxon>
        <taxon>Corynebacterium</taxon>
    </lineage>
</organism>
<reference evidence="14" key="1">
    <citation type="submission" date="2020-11" db="EMBL/GenBank/DDBJ databases">
        <title>Sequencing the genomes of 1000 actinobacteria strains.</title>
        <authorList>
            <person name="Klenk H.-P."/>
        </authorList>
    </citation>
    <scope>NUCLEOTIDE SEQUENCE</scope>
    <source>
        <strain evidence="14">DSM 45632</strain>
    </source>
</reference>
<feature type="transmembrane region" description="Helical" evidence="9">
    <location>
        <begin position="580"/>
        <end position="602"/>
    </location>
</feature>
<feature type="transmembrane region" description="Helical" evidence="9">
    <location>
        <begin position="164"/>
        <end position="182"/>
    </location>
</feature>
<feature type="transmembrane region" description="Helical" evidence="9">
    <location>
        <begin position="663"/>
        <end position="682"/>
    </location>
</feature>
<dbReference type="Pfam" id="PF20501">
    <property type="entry name" value="MbhE"/>
    <property type="match status" value="1"/>
</dbReference>
<feature type="transmembrane region" description="Helical" evidence="9">
    <location>
        <begin position="270"/>
        <end position="290"/>
    </location>
</feature>
<comment type="caution">
    <text evidence="14">The sequence shown here is derived from an EMBL/GenBank/DDBJ whole genome shotgun (WGS) entry which is preliminary data.</text>
</comment>
<feature type="transmembrane region" description="Helical" evidence="9">
    <location>
        <begin position="757"/>
        <end position="776"/>
    </location>
</feature>
<dbReference type="GO" id="GO:0005886">
    <property type="term" value="C:plasma membrane"/>
    <property type="evidence" value="ECO:0007669"/>
    <property type="project" value="UniProtKB-SubCell"/>
</dbReference>
<feature type="transmembrane region" description="Helical" evidence="9">
    <location>
        <begin position="107"/>
        <end position="125"/>
    </location>
</feature>
<feature type="transmembrane region" description="Helical" evidence="9">
    <location>
        <begin position="410"/>
        <end position="432"/>
    </location>
</feature>
<dbReference type="InterPro" id="IPR007182">
    <property type="entry name" value="MnhB"/>
</dbReference>
<proteinExistence type="predicted"/>